<dbReference type="PANTHER" id="PTHR43343">
    <property type="entry name" value="PEPTIDASE S12"/>
    <property type="match status" value="1"/>
</dbReference>
<dbReference type="SUPFAM" id="SSF50156">
    <property type="entry name" value="PDZ domain-like"/>
    <property type="match status" value="1"/>
</dbReference>
<dbReference type="PRINTS" id="PR00834">
    <property type="entry name" value="PROTEASES2C"/>
</dbReference>
<dbReference type="EMBL" id="VBOS01000381">
    <property type="protein sequence ID" value="TMQ51279.1"/>
    <property type="molecule type" value="Genomic_DNA"/>
</dbReference>
<sequence length="382" mass="39827">METAPRLISTPGSTRDPRQPGAPAGPAAPDDTQSLSAAPDETPPVAPREAGASGSAAAKGDDELMDAYSRAVIRAAEEVGPSVVNIEAHAPGAAGRRRGPDGDRGGTGSGFLFTPDGLVLTNSHVVHGAKYIEVTLQDGRHMIASLVGDDPDTDLAVLRIAGDELKPARLGDSETLKPGQLVIAIGNPLGFQATVTAGVVSALGRSLRSHSGRRMENIIQTDAALNPGNSGGPLVSSRGEVVGVNTAMIQPAQNLCFAIPSNTARWVASRLIQHGRIRRAYLGLAGETVRLQRRRVVELQLPTQTGILVLHVEKGSPAQRAGLADGDLILAFGTEPVAGIDDLHRLLTEPRIGAATQVTLLRLGRKLTLEITPEESRADAGR</sequence>
<feature type="domain" description="PDZ" evidence="4">
    <location>
        <begin position="288"/>
        <end position="340"/>
    </location>
</feature>
<dbReference type="PROSITE" id="PS50106">
    <property type="entry name" value="PDZ"/>
    <property type="match status" value="1"/>
</dbReference>
<dbReference type="AlphaFoldDB" id="A0A538SIT2"/>
<evidence type="ECO:0000313" key="5">
    <source>
        <dbReference type="EMBL" id="TMQ51279.1"/>
    </source>
</evidence>
<gene>
    <name evidence="5" type="ORF">E6K72_10630</name>
</gene>
<dbReference type="InterPro" id="IPR001940">
    <property type="entry name" value="Peptidase_S1C"/>
</dbReference>
<dbReference type="Pfam" id="PF13365">
    <property type="entry name" value="Trypsin_2"/>
    <property type="match status" value="1"/>
</dbReference>
<dbReference type="GO" id="GO:0004252">
    <property type="term" value="F:serine-type endopeptidase activity"/>
    <property type="evidence" value="ECO:0007669"/>
    <property type="project" value="InterPro"/>
</dbReference>
<dbReference type="InterPro" id="IPR009003">
    <property type="entry name" value="Peptidase_S1_PA"/>
</dbReference>
<dbReference type="Pfam" id="PF13180">
    <property type="entry name" value="PDZ_2"/>
    <property type="match status" value="1"/>
</dbReference>
<protein>
    <submittedName>
        <fullName evidence="5">Trypsin-like serine protease</fullName>
    </submittedName>
</protein>
<proteinExistence type="predicted"/>
<evidence type="ECO:0000259" key="4">
    <source>
        <dbReference type="PROSITE" id="PS50106"/>
    </source>
</evidence>
<reference evidence="5 6" key="1">
    <citation type="journal article" date="2019" name="Nat. Microbiol.">
        <title>Mediterranean grassland soil C-N compound turnover is dependent on rainfall and depth, and is mediated by genomically divergent microorganisms.</title>
        <authorList>
            <person name="Diamond S."/>
            <person name="Andeer P.F."/>
            <person name="Li Z."/>
            <person name="Crits-Christoph A."/>
            <person name="Burstein D."/>
            <person name="Anantharaman K."/>
            <person name="Lane K.R."/>
            <person name="Thomas B.C."/>
            <person name="Pan C."/>
            <person name="Northen T.R."/>
            <person name="Banfield J.F."/>
        </authorList>
    </citation>
    <scope>NUCLEOTIDE SEQUENCE [LARGE SCALE GENOMIC DNA]</scope>
    <source>
        <strain evidence="5">WS_2</strain>
    </source>
</reference>
<comment type="caution">
    <text evidence="5">The sequence shown here is derived from an EMBL/GenBank/DDBJ whole genome shotgun (WGS) entry which is preliminary data.</text>
</comment>
<evidence type="ECO:0000256" key="2">
    <source>
        <dbReference type="ARBA" id="ARBA00022801"/>
    </source>
</evidence>
<dbReference type="Gene3D" id="2.40.10.120">
    <property type="match status" value="1"/>
</dbReference>
<keyword evidence="1 5" id="KW-0645">Protease</keyword>
<dbReference type="Proteomes" id="UP000317716">
    <property type="component" value="Unassembled WGS sequence"/>
</dbReference>
<evidence type="ECO:0000256" key="3">
    <source>
        <dbReference type="SAM" id="MobiDB-lite"/>
    </source>
</evidence>
<organism evidence="5 6">
    <name type="scientific">Eiseniibacteriota bacterium</name>
    <dbReference type="NCBI Taxonomy" id="2212470"/>
    <lineage>
        <taxon>Bacteria</taxon>
        <taxon>Candidatus Eiseniibacteriota</taxon>
    </lineage>
</organism>
<keyword evidence="2" id="KW-0378">Hydrolase</keyword>
<feature type="region of interest" description="Disordered" evidence="3">
    <location>
        <begin position="88"/>
        <end position="109"/>
    </location>
</feature>
<dbReference type="SMART" id="SM00228">
    <property type="entry name" value="PDZ"/>
    <property type="match status" value="1"/>
</dbReference>
<dbReference type="Gene3D" id="2.30.42.10">
    <property type="match status" value="1"/>
</dbReference>
<dbReference type="CDD" id="cd06779">
    <property type="entry name" value="cpPDZ_Deg_HtrA-like"/>
    <property type="match status" value="1"/>
</dbReference>
<accession>A0A538SIT2</accession>
<evidence type="ECO:0000313" key="6">
    <source>
        <dbReference type="Proteomes" id="UP000317716"/>
    </source>
</evidence>
<dbReference type="InterPro" id="IPR001478">
    <property type="entry name" value="PDZ"/>
</dbReference>
<feature type="region of interest" description="Disordered" evidence="3">
    <location>
        <begin position="1"/>
        <end position="61"/>
    </location>
</feature>
<dbReference type="GO" id="GO:0006508">
    <property type="term" value="P:proteolysis"/>
    <property type="evidence" value="ECO:0007669"/>
    <property type="project" value="UniProtKB-KW"/>
</dbReference>
<dbReference type="SUPFAM" id="SSF50494">
    <property type="entry name" value="Trypsin-like serine proteases"/>
    <property type="match status" value="1"/>
</dbReference>
<dbReference type="InterPro" id="IPR051201">
    <property type="entry name" value="Chloro_Bact_Ser_Proteases"/>
</dbReference>
<name>A0A538SIT2_UNCEI</name>
<evidence type="ECO:0000256" key="1">
    <source>
        <dbReference type="ARBA" id="ARBA00022670"/>
    </source>
</evidence>
<dbReference type="InterPro" id="IPR036034">
    <property type="entry name" value="PDZ_sf"/>
</dbReference>
<dbReference type="PANTHER" id="PTHR43343:SF3">
    <property type="entry name" value="PROTEASE DO-LIKE 8, CHLOROPLASTIC"/>
    <property type="match status" value="1"/>
</dbReference>